<evidence type="ECO:0000313" key="2">
    <source>
        <dbReference type="EMBL" id="CAF4089052.1"/>
    </source>
</evidence>
<reference evidence="1" key="1">
    <citation type="submission" date="2021-02" db="EMBL/GenBank/DDBJ databases">
        <authorList>
            <person name="Nowell W R."/>
        </authorList>
    </citation>
    <scope>NUCLEOTIDE SEQUENCE</scope>
</reference>
<dbReference type="OrthoDB" id="10108286at2759"/>
<dbReference type="Proteomes" id="UP000663881">
    <property type="component" value="Unassembled WGS sequence"/>
</dbReference>
<evidence type="ECO:0000313" key="1">
    <source>
        <dbReference type="EMBL" id="CAF1416493.1"/>
    </source>
</evidence>
<dbReference type="Proteomes" id="UP000663891">
    <property type="component" value="Unassembled WGS sequence"/>
</dbReference>
<dbReference type="EMBL" id="CAJNON010001012">
    <property type="protein sequence ID" value="CAF1416493.1"/>
    <property type="molecule type" value="Genomic_DNA"/>
</dbReference>
<proteinExistence type="predicted"/>
<evidence type="ECO:0000313" key="3">
    <source>
        <dbReference type="Proteomes" id="UP000663891"/>
    </source>
</evidence>
<name>A0A815MHF5_9BILA</name>
<gene>
    <name evidence="2" type="ORF">OKA104_LOCUS35030</name>
    <name evidence="1" type="ORF">VCS650_LOCUS37448</name>
</gene>
<protein>
    <submittedName>
        <fullName evidence="1">Uncharacterized protein</fullName>
    </submittedName>
</protein>
<dbReference type="AlphaFoldDB" id="A0A815MHF5"/>
<dbReference type="EMBL" id="CAJOAY010004941">
    <property type="protein sequence ID" value="CAF4089052.1"/>
    <property type="molecule type" value="Genomic_DNA"/>
</dbReference>
<comment type="caution">
    <text evidence="1">The sequence shown here is derived from an EMBL/GenBank/DDBJ whole genome shotgun (WGS) entry which is preliminary data.</text>
</comment>
<accession>A0A815MHF5</accession>
<organism evidence="1 3">
    <name type="scientific">Adineta steineri</name>
    <dbReference type="NCBI Taxonomy" id="433720"/>
    <lineage>
        <taxon>Eukaryota</taxon>
        <taxon>Metazoa</taxon>
        <taxon>Spiralia</taxon>
        <taxon>Gnathifera</taxon>
        <taxon>Rotifera</taxon>
        <taxon>Eurotatoria</taxon>
        <taxon>Bdelloidea</taxon>
        <taxon>Adinetida</taxon>
        <taxon>Adinetidae</taxon>
        <taxon>Adineta</taxon>
    </lineage>
</organism>
<sequence length="116" mass="13254">MLSWDPANLRSGPLLIHLSDVDDDEITQQVVALLRSKKIPLLRFQGGYSCQYEPHRLVYELKKKSIILTRIRSLSRRSYWVLSKPPDFGFGLGVSPKSSTHYGGFIISNLDRSTNY</sequence>